<accession>A0A0V8HD61</accession>
<evidence type="ECO:0000313" key="10">
    <source>
        <dbReference type="Proteomes" id="UP000181997"/>
    </source>
</evidence>
<dbReference type="PANTHER" id="PTHR10806:SF6">
    <property type="entry name" value="SIGNAL PEPTIDASE COMPLEX CATALYTIC SUBUNIT SEC11"/>
    <property type="match status" value="1"/>
</dbReference>
<evidence type="ECO:0000256" key="5">
    <source>
        <dbReference type="ARBA" id="ARBA00023136"/>
    </source>
</evidence>
<keyword evidence="10" id="KW-1185">Reference proteome</keyword>
<dbReference type="SUPFAM" id="SSF51306">
    <property type="entry name" value="LexA/Signal peptidase"/>
    <property type="match status" value="1"/>
</dbReference>
<evidence type="ECO:0000313" key="9">
    <source>
        <dbReference type="EMBL" id="SCC24312.1"/>
    </source>
</evidence>
<dbReference type="GO" id="GO:0012505">
    <property type="term" value="C:endomembrane system"/>
    <property type="evidence" value="ECO:0007669"/>
    <property type="project" value="UniProtKB-SubCell"/>
</dbReference>
<keyword evidence="3 7" id="KW-0812">Transmembrane</keyword>
<keyword evidence="4 7" id="KW-1133">Transmembrane helix</keyword>
<dbReference type="InterPro" id="IPR036286">
    <property type="entry name" value="LexA/Signal_pep-like_sf"/>
</dbReference>
<dbReference type="PANTHER" id="PTHR10806">
    <property type="entry name" value="SIGNAL PEPTIDASE COMPLEX CATALYTIC SUBUNIT SEC11"/>
    <property type="match status" value="1"/>
</dbReference>
<dbReference type="PRINTS" id="PR00728">
    <property type="entry name" value="SIGNALPTASE"/>
</dbReference>
<dbReference type="InterPro" id="IPR015927">
    <property type="entry name" value="Peptidase_S24_S26A/B/C"/>
</dbReference>
<organism evidence="9 10">
    <name type="scientific">[Bacillus] enclensis</name>
    <dbReference type="NCBI Taxonomy" id="1402860"/>
    <lineage>
        <taxon>Bacteria</taxon>
        <taxon>Bacillati</taxon>
        <taxon>Bacillota</taxon>
        <taxon>Bacilli</taxon>
        <taxon>Bacillales</taxon>
        <taxon>Bacillaceae</taxon>
        <taxon>Rossellomorea</taxon>
    </lineage>
</organism>
<dbReference type="InterPro" id="IPR001733">
    <property type="entry name" value="Peptidase_S26B"/>
</dbReference>
<feature type="transmembrane region" description="Helical" evidence="7">
    <location>
        <begin position="144"/>
        <end position="163"/>
    </location>
</feature>
<dbReference type="Gene3D" id="2.10.109.10">
    <property type="entry name" value="Umud Fragment, subunit A"/>
    <property type="match status" value="1"/>
</dbReference>
<dbReference type="CDD" id="cd06530">
    <property type="entry name" value="S26_SPase_I"/>
    <property type="match status" value="1"/>
</dbReference>
<proteinExistence type="predicted"/>
<dbReference type="RefSeq" id="WP_058299370.1">
    <property type="nucleotide sequence ID" value="NZ_FMAU01000004.1"/>
</dbReference>
<gene>
    <name evidence="9" type="ORF">GA0061094_3392</name>
</gene>
<keyword evidence="2" id="KW-0378">Hydrolase</keyword>
<dbReference type="Proteomes" id="UP000181997">
    <property type="component" value="Unassembled WGS sequence"/>
</dbReference>
<name>A0A0V8HD61_9BACI</name>
<dbReference type="EMBL" id="FMAU01000004">
    <property type="protein sequence ID" value="SCC24312.1"/>
    <property type="molecule type" value="Genomic_DNA"/>
</dbReference>
<comment type="subcellular location">
    <subcellularLocation>
        <location evidence="1">Endomembrane system</location>
    </subcellularLocation>
</comment>
<evidence type="ECO:0000256" key="4">
    <source>
        <dbReference type="ARBA" id="ARBA00022989"/>
    </source>
</evidence>
<dbReference type="GO" id="GO:0006465">
    <property type="term" value="P:signal peptide processing"/>
    <property type="evidence" value="ECO:0007669"/>
    <property type="project" value="UniProtKB-UniRule"/>
</dbReference>
<keyword evidence="5 7" id="KW-0472">Membrane</keyword>
<dbReference type="NCBIfam" id="TIGR02228">
    <property type="entry name" value="sigpep_I_arch"/>
    <property type="match status" value="1"/>
</dbReference>
<sequence length="180" mass="20173">MGKKLAKVAMYFLTVFVLCSIVFLLFSTYQAKKDPMKVPSFFGYKPMTVLTNSMKPEISAGDMILVKEAITEEIKKGDILTFQTAQKRVVTHRVAEVTPQGFITKGDNNNVEDGERAKPANVIGKVAFILPNAGYIAKLISSKLGFSLFVLLPFLLYILIEVYQRISKYLNDKEKTAKVH</sequence>
<dbReference type="OrthoDB" id="1648066at2"/>
<dbReference type="GO" id="GO:0009003">
    <property type="term" value="F:signal peptidase activity"/>
    <property type="evidence" value="ECO:0007669"/>
    <property type="project" value="UniProtKB-EC"/>
</dbReference>
<dbReference type="Pfam" id="PF00717">
    <property type="entry name" value="Peptidase_S24"/>
    <property type="match status" value="1"/>
</dbReference>
<keyword evidence="2" id="KW-0645">Protease</keyword>
<evidence type="ECO:0000256" key="3">
    <source>
        <dbReference type="ARBA" id="ARBA00022692"/>
    </source>
</evidence>
<dbReference type="AlphaFoldDB" id="A0A0V8HD61"/>
<evidence type="ECO:0000256" key="7">
    <source>
        <dbReference type="SAM" id="Phobius"/>
    </source>
</evidence>
<dbReference type="EC" id="3.4.21.89" evidence="6"/>
<evidence type="ECO:0000256" key="1">
    <source>
        <dbReference type="ARBA" id="ARBA00004308"/>
    </source>
</evidence>
<dbReference type="GO" id="GO:0004252">
    <property type="term" value="F:serine-type endopeptidase activity"/>
    <property type="evidence" value="ECO:0007669"/>
    <property type="project" value="UniProtKB-UniRule"/>
</dbReference>
<evidence type="ECO:0000259" key="8">
    <source>
        <dbReference type="Pfam" id="PF00717"/>
    </source>
</evidence>
<dbReference type="InterPro" id="IPR019533">
    <property type="entry name" value="Peptidase_S26"/>
</dbReference>
<feature type="domain" description="Peptidase S24/S26A/S26B/S26C" evidence="8">
    <location>
        <begin position="48"/>
        <end position="126"/>
    </location>
</feature>
<dbReference type="GO" id="GO:0016020">
    <property type="term" value="C:membrane"/>
    <property type="evidence" value="ECO:0007669"/>
    <property type="project" value="UniProtKB-UniRule"/>
</dbReference>
<reference evidence="10" key="1">
    <citation type="submission" date="2016-08" db="EMBL/GenBank/DDBJ databases">
        <authorList>
            <person name="Varghese N."/>
            <person name="Submissions Spin"/>
        </authorList>
    </citation>
    <scope>NUCLEOTIDE SEQUENCE [LARGE SCALE GENOMIC DNA]</scope>
    <source>
        <strain evidence="10">SGD-1123</strain>
    </source>
</reference>
<evidence type="ECO:0000256" key="2">
    <source>
        <dbReference type="ARBA" id="ARBA00022670"/>
    </source>
</evidence>
<evidence type="ECO:0000256" key="6">
    <source>
        <dbReference type="NCBIfam" id="TIGR02228"/>
    </source>
</evidence>
<feature type="transmembrane region" description="Helical" evidence="7">
    <location>
        <begin position="9"/>
        <end position="29"/>
    </location>
</feature>
<protein>
    <recommendedName>
        <fullName evidence="6">Signal peptidase I</fullName>
        <ecNumber evidence="6">3.4.21.89</ecNumber>
    </recommendedName>
</protein>